<proteinExistence type="predicted"/>
<comment type="caution">
    <text evidence="2">The sequence shown here is derived from an EMBL/GenBank/DDBJ whole genome shotgun (WGS) entry which is preliminary data.</text>
</comment>
<feature type="region of interest" description="Disordered" evidence="1">
    <location>
        <begin position="84"/>
        <end position="116"/>
    </location>
</feature>
<dbReference type="RefSeq" id="XP_049134967.1">
    <property type="nucleotide sequence ID" value="XM_049279010.1"/>
</dbReference>
<dbReference type="AlphaFoldDB" id="A0AA37PI60"/>
<evidence type="ECO:0000313" key="2">
    <source>
        <dbReference type="EMBL" id="GKT52617.1"/>
    </source>
</evidence>
<gene>
    <name evidence="2" type="ORF">ColSpa_12798</name>
</gene>
<evidence type="ECO:0000256" key="1">
    <source>
        <dbReference type="SAM" id="MobiDB-lite"/>
    </source>
</evidence>
<dbReference type="Proteomes" id="UP001055115">
    <property type="component" value="Unassembled WGS sequence"/>
</dbReference>
<name>A0AA37PI60_9PEZI</name>
<protein>
    <submittedName>
        <fullName evidence="2">Uncharacterized protein</fullName>
    </submittedName>
</protein>
<feature type="compositionally biased region" description="Polar residues" evidence="1">
    <location>
        <begin position="85"/>
        <end position="103"/>
    </location>
</feature>
<sequence length="116" mass="12486">MLLVSRGTHMEVDGLDDLNCISDGPPVGTLLALHDPSRLRMPSRDATDVAGWLLTAQAADNNSVMGQNTTPLGHVLRSRPVRLAQSASHSEANQYGRFSSQPEYTLLHGPAEPART</sequence>
<reference evidence="2 3" key="1">
    <citation type="submission" date="2022-03" db="EMBL/GenBank/DDBJ databases">
        <title>Genome data of Colletotrichum spp.</title>
        <authorList>
            <person name="Utami Y.D."/>
            <person name="Hiruma K."/>
        </authorList>
    </citation>
    <scope>NUCLEOTIDE SEQUENCE [LARGE SCALE GENOMIC DNA]</scope>
    <source>
        <strain evidence="2 3">MAFF 239500</strain>
    </source>
</reference>
<evidence type="ECO:0000313" key="3">
    <source>
        <dbReference type="Proteomes" id="UP001055115"/>
    </source>
</evidence>
<dbReference type="GeneID" id="73333600"/>
<accession>A0AA37PI60</accession>
<keyword evidence="3" id="KW-1185">Reference proteome</keyword>
<dbReference type="EMBL" id="BQXU01000073">
    <property type="protein sequence ID" value="GKT52617.1"/>
    <property type="molecule type" value="Genomic_DNA"/>
</dbReference>
<organism evidence="2 3">
    <name type="scientific">Colletotrichum spaethianum</name>
    <dbReference type="NCBI Taxonomy" id="700344"/>
    <lineage>
        <taxon>Eukaryota</taxon>
        <taxon>Fungi</taxon>
        <taxon>Dikarya</taxon>
        <taxon>Ascomycota</taxon>
        <taxon>Pezizomycotina</taxon>
        <taxon>Sordariomycetes</taxon>
        <taxon>Hypocreomycetidae</taxon>
        <taxon>Glomerellales</taxon>
        <taxon>Glomerellaceae</taxon>
        <taxon>Colletotrichum</taxon>
        <taxon>Colletotrichum spaethianum species complex</taxon>
    </lineage>
</organism>